<gene>
    <name evidence="1" type="ORF">EDC23_0422</name>
</gene>
<comment type="caution">
    <text evidence="1">The sequence shown here is derived from an EMBL/GenBank/DDBJ whole genome shotgun (WGS) entry which is preliminary data.</text>
</comment>
<dbReference type="AlphaFoldDB" id="A0A4R8IX02"/>
<sequence>MNARLDTASLYRVYEFALGRGCVRQCCHLTTANCLLFYHWGQSQAAPRTPLESPCFGGTSLVSTRSEKT</sequence>
<organism evidence="1 2">
    <name type="scientific">Thiohalophilus thiocyanatoxydans</name>
    <dbReference type="NCBI Taxonomy" id="381308"/>
    <lineage>
        <taxon>Bacteria</taxon>
        <taxon>Pseudomonadati</taxon>
        <taxon>Pseudomonadota</taxon>
        <taxon>Gammaproteobacteria</taxon>
        <taxon>Thiohalomonadales</taxon>
        <taxon>Thiohalophilaceae</taxon>
        <taxon>Thiohalophilus</taxon>
    </lineage>
</organism>
<reference evidence="1 2" key="1">
    <citation type="submission" date="2019-03" db="EMBL/GenBank/DDBJ databases">
        <title>Genomic Encyclopedia of Type Strains, Phase IV (KMG-IV): sequencing the most valuable type-strain genomes for metagenomic binning, comparative biology and taxonomic classification.</title>
        <authorList>
            <person name="Goeker M."/>
        </authorList>
    </citation>
    <scope>NUCLEOTIDE SEQUENCE [LARGE SCALE GENOMIC DNA]</scope>
    <source>
        <strain evidence="1 2">DSM 16326</strain>
    </source>
</reference>
<proteinExistence type="predicted"/>
<name>A0A4R8IX02_9GAMM</name>
<dbReference type="Proteomes" id="UP000294914">
    <property type="component" value="Unassembled WGS sequence"/>
</dbReference>
<protein>
    <submittedName>
        <fullName evidence="1">Uncharacterized protein</fullName>
    </submittedName>
</protein>
<accession>A0A4R8IX02</accession>
<keyword evidence="2" id="KW-1185">Reference proteome</keyword>
<evidence type="ECO:0000313" key="1">
    <source>
        <dbReference type="EMBL" id="TDY04050.1"/>
    </source>
</evidence>
<evidence type="ECO:0000313" key="2">
    <source>
        <dbReference type="Proteomes" id="UP000294914"/>
    </source>
</evidence>
<dbReference type="EMBL" id="SOQX01000001">
    <property type="protein sequence ID" value="TDY04050.1"/>
    <property type="molecule type" value="Genomic_DNA"/>
</dbReference>